<proteinExistence type="predicted"/>
<organism evidence="3 4">
    <name type="scientific">Actinoplanes ianthinogenes</name>
    <dbReference type="NCBI Taxonomy" id="122358"/>
    <lineage>
        <taxon>Bacteria</taxon>
        <taxon>Bacillati</taxon>
        <taxon>Actinomycetota</taxon>
        <taxon>Actinomycetes</taxon>
        <taxon>Micromonosporales</taxon>
        <taxon>Micromonosporaceae</taxon>
        <taxon>Actinoplanes</taxon>
    </lineage>
</organism>
<dbReference type="Gene3D" id="3.30.10.20">
    <property type="match status" value="2"/>
</dbReference>
<dbReference type="Pfam" id="PF03793">
    <property type="entry name" value="PASTA"/>
    <property type="match status" value="2"/>
</dbReference>
<reference evidence="3 4" key="1">
    <citation type="submission" date="2020-08" db="EMBL/GenBank/DDBJ databases">
        <title>Whole genome shotgun sequence of Actinoplanes ianthinogenes NBRC 13996.</title>
        <authorList>
            <person name="Komaki H."/>
            <person name="Tamura T."/>
        </authorList>
    </citation>
    <scope>NUCLEOTIDE SEQUENCE [LARGE SCALE GENOMIC DNA]</scope>
    <source>
        <strain evidence="3 4">NBRC 13996</strain>
    </source>
</reference>
<name>A0ABM7LR00_9ACTN</name>
<evidence type="ECO:0000259" key="2">
    <source>
        <dbReference type="PROSITE" id="PS51178"/>
    </source>
</evidence>
<keyword evidence="4" id="KW-1185">Reference proteome</keyword>
<feature type="domain" description="PASTA" evidence="2">
    <location>
        <begin position="36"/>
        <end position="104"/>
    </location>
</feature>
<evidence type="ECO:0000313" key="4">
    <source>
        <dbReference type="Proteomes" id="UP000676967"/>
    </source>
</evidence>
<feature type="chain" id="PRO_5046653625" description="PASTA domain-containing protein" evidence="1">
    <location>
        <begin position="26"/>
        <end position="205"/>
    </location>
</feature>
<accession>A0ABM7LR00</accession>
<dbReference type="EMBL" id="AP023356">
    <property type="protein sequence ID" value="BCJ41650.1"/>
    <property type="molecule type" value="Genomic_DNA"/>
</dbReference>
<sequence length="205" mass="21221">MTRSWTSLALVAAVTLMITGCGSGAADADDATKASANETVAVPDLVGDTMDTVLGQLDKAGLAAEATTPIGDSDWSAEAVAVSTTPAAGTQVKPGTTVKILEARKGEIVFFAKAMPNLIGTQWDGAPSGATEDVNLYFEVTSRKPKGNEKAGTVVAQDPKVGAKLKFGQTMRVTVVDWPEDGGPGASIDMPNVDLPNVCRHTKWC</sequence>
<dbReference type="RefSeq" id="WP_189333239.1">
    <property type="nucleotide sequence ID" value="NZ_AP023356.1"/>
</dbReference>
<gene>
    <name evidence="3" type="ORF">Aiant_23070</name>
</gene>
<dbReference type="Proteomes" id="UP000676967">
    <property type="component" value="Chromosome"/>
</dbReference>
<evidence type="ECO:0000313" key="3">
    <source>
        <dbReference type="EMBL" id="BCJ41650.1"/>
    </source>
</evidence>
<keyword evidence="1" id="KW-0732">Signal</keyword>
<dbReference type="PROSITE" id="PS51178">
    <property type="entry name" value="PASTA"/>
    <property type="match status" value="1"/>
</dbReference>
<feature type="signal peptide" evidence="1">
    <location>
        <begin position="1"/>
        <end position="25"/>
    </location>
</feature>
<dbReference type="SMART" id="SM00740">
    <property type="entry name" value="PASTA"/>
    <property type="match status" value="2"/>
</dbReference>
<dbReference type="CDD" id="cd06577">
    <property type="entry name" value="PASTA_pknB"/>
    <property type="match status" value="2"/>
</dbReference>
<evidence type="ECO:0000256" key="1">
    <source>
        <dbReference type="SAM" id="SignalP"/>
    </source>
</evidence>
<dbReference type="PROSITE" id="PS51257">
    <property type="entry name" value="PROKAR_LIPOPROTEIN"/>
    <property type="match status" value="1"/>
</dbReference>
<dbReference type="InterPro" id="IPR005543">
    <property type="entry name" value="PASTA_dom"/>
</dbReference>
<protein>
    <recommendedName>
        <fullName evidence="2">PASTA domain-containing protein</fullName>
    </recommendedName>
</protein>